<dbReference type="Proteomes" id="UP000694941">
    <property type="component" value="Unplaced"/>
</dbReference>
<dbReference type="PRINTS" id="PR00237">
    <property type="entry name" value="GPCRRHODOPSN"/>
</dbReference>
<protein>
    <submittedName>
        <fullName evidence="9">FMRFamide receptor-like</fullName>
    </submittedName>
</protein>
<keyword evidence="4 6" id="KW-1133">Transmembrane helix</keyword>
<evidence type="ECO:0000256" key="1">
    <source>
        <dbReference type="ARBA" id="ARBA00004370"/>
    </source>
</evidence>
<keyword evidence="5 6" id="KW-0472">Membrane</keyword>
<evidence type="ECO:0000313" key="8">
    <source>
        <dbReference type="Proteomes" id="UP000694941"/>
    </source>
</evidence>
<evidence type="ECO:0000259" key="7">
    <source>
        <dbReference type="PROSITE" id="PS50262"/>
    </source>
</evidence>
<dbReference type="SUPFAM" id="SSF81321">
    <property type="entry name" value="Family A G protein-coupled receptor-like"/>
    <property type="match status" value="1"/>
</dbReference>
<dbReference type="PANTHER" id="PTHR46641:SF2">
    <property type="entry name" value="FMRFAMIDE RECEPTOR"/>
    <property type="match status" value="1"/>
</dbReference>
<dbReference type="PROSITE" id="PS50262">
    <property type="entry name" value="G_PROTEIN_RECEP_F1_2"/>
    <property type="match status" value="1"/>
</dbReference>
<feature type="transmembrane region" description="Helical" evidence="6">
    <location>
        <begin position="159"/>
        <end position="179"/>
    </location>
</feature>
<evidence type="ECO:0000256" key="5">
    <source>
        <dbReference type="ARBA" id="ARBA00023136"/>
    </source>
</evidence>
<feature type="domain" description="G-protein coupled receptors family 1 profile" evidence="7">
    <location>
        <begin position="52"/>
        <end position="314"/>
    </location>
</feature>
<proteinExistence type="inferred from homology"/>
<comment type="similarity">
    <text evidence="2">Belongs to the G-protein coupled receptor 1 family.</text>
</comment>
<dbReference type="GeneID" id="111089027"/>
<keyword evidence="8" id="KW-1185">Reference proteome</keyword>
<feature type="transmembrane region" description="Helical" evidence="6">
    <location>
        <begin position="117"/>
        <end position="138"/>
    </location>
</feature>
<feature type="transmembrane region" description="Helical" evidence="6">
    <location>
        <begin position="72"/>
        <end position="97"/>
    </location>
</feature>
<dbReference type="PANTHER" id="PTHR46641">
    <property type="entry name" value="FMRFAMIDE RECEPTOR-RELATED"/>
    <property type="match status" value="1"/>
</dbReference>
<evidence type="ECO:0000256" key="3">
    <source>
        <dbReference type="ARBA" id="ARBA00022692"/>
    </source>
</evidence>
<comment type="subcellular location">
    <subcellularLocation>
        <location evidence="1">Membrane</location>
    </subcellularLocation>
</comment>
<evidence type="ECO:0000256" key="6">
    <source>
        <dbReference type="SAM" id="Phobius"/>
    </source>
</evidence>
<gene>
    <name evidence="9" type="primary">LOC111089027</name>
</gene>
<dbReference type="Gene3D" id="1.20.1070.10">
    <property type="entry name" value="Rhodopsin 7-helix transmembrane proteins"/>
    <property type="match status" value="1"/>
</dbReference>
<evidence type="ECO:0000313" key="9">
    <source>
        <dbReference type="RefSeq" id="XP_022256354.1"/>
    </source>
</evidence>
<name>A0ABM1TKE8_LIMPO</name>
<sequence>MDHVEKVNFTMNLSNWTDNVKFRPKETGFEPIFHFIVTGVLSTTVSLFGIVGNIISLLILSQRQMRTSINCCLQGLATFDTAVLVTAMLMLCLPTIGSKVSTLSSYTNTIFPVIVPVVYPLGLMAQTGSVWVTVIVTVERYIAVCHPLKARVFCTKRRAFLYIICVTIFAFCYNIPRFYELECVSSVDSITNSTVYNVAPSEFRQNALYFEVYHVWLYLFIMYFLPILTLALLNGTIWQTVQRANRNRRRLTRQQENEINLAMMLFCIVGIFFVCNILALIVNIMEYFGEVIHSMVAVSNLLVTINSSVNFIIYCIYGQKFKTMFLRMFCACHIMKYDKEEESTNAALQVRVNGMPTRRSPSFSVTNV</sequence>
<dbReference type="InterPro" id="IPR052954">
    <property type="entry name" value="GPCR-Ligand_Int"/>
</dbReference>
<dbReference type="InterPro" id="IPR017452">
    <property type="entry name" value="GPCR_Rhodpsn_7TM"/>
</dbReference>
<dbReference type="InterPro" id="IPR000276">
    <property type="entry name" value="GPCR_Rhodpsn"/>
</dbReference>
<evidence type="ECO:0000256" key="4">
    <source>
        <dbReference type="ARBA" id="ARBA00022989"/>
    </source>
</evidence>
<accession>A0ABM1TKE8</accession>
<feature type="transmembrane region" description="Helical" evidence="6">
    <location>
        <begin position="259"/>
        <end position="285"/>
    </location>
</feature>
<feature type="transmembrane region" description="Helical" evidence="6">
    <location>
        <begin position="32"/>
        <end position="60"/>
    </location>
</feature>
<feature type="transmembrane region" description="Helical" evidence="6">
    <location>
        <begin position="291"/>
        <end position="317"/>
    </location>
</feature>
<keyword evidence="3 6" id="KW-0812">Transmembrane</keyword>
<dbReference type="CDD" id="cd14978">
    <property type="entry name" value="7tmA_FMRFamide_R-like"/>
    <property type="match status" value="1"/>
</dbReference>
<dbReference type="Pfam" id="PF00001">
    <property type="entry name" value="7tm_1"/>
    <property type="match status" value="1"/>
</dbReference>
<organism evidence="8 9">
    <name type="scientific">Limulus polyphemus</name>
    <name type="common">Atlantic horseshoe crab</name>
    <dbReference type="NCBI Taxonomy" id="6850"/>
    <lineage>
        <taxon>Eukaryota</taxon>
        <taxon>Metazoa</taxon>
        <taxon>Ecdysozoa</taxon>
        <taxon>Arthropoda</taxon>
        <taxon>Chelicerata</taxon>
        <taxon>Merostomata</taxon>
        <taxon>Xiphosura</taxon>
        <taxon>Limulidae</taxon>
        <taxon>Limulus</taxon>
    </lineage>
</organism>
<feature type="transmembrane region" description="Helical" evidence="6">
    <location>
        <begin position="215"/>
        <end position="238"/>
    </location>
</feature>
<evidence type="ECO:0000256" key="2">
    <source>
        <dbReference type="ARBA" id="ARBA00010663"/>
    </source>
</evidence>
<dbReference type="RefSeq" id="XP_022256354.1">
    <property type="nucleotide sequence ID" value="XM_022400646.1"/>
</dbReference>
<reference evidence="9" key="1">
    <citation type="submission" date="2025-08" db="UniProtKB">
        <authorList>
            <consortium name="RefSeq"/>
        </authorList>
    </citation>
    <scope>IDENTIFICATION</scope>
    <source>
        <tissue evidence="9">Muscle</tissue>
    </source>
</reference>